<dbReference type="InterPro" id="IPR003425">
    <property type="entry name" value="CCB3/YggT"/>
</dbReference>
<dbReference type="AlphaFoldDB" id="A0A0L6ZDB5"/>
<dbReference type="Proteomes" id="UP000037043">
    <property type="component" value="Unassembled WGS sequence"/>
</dbReference>
<dbReference type="RefSeq" id="WP_052220154.1">
    <property type="nucleotide sequence ID" value="NZ_LHUR01000011.1"/>
</dbReference>
<gene>
    <name evidence="2" type="ORF">CLHOM_05590</name>
</gene>
<dbReference type="PATRIC" id="fig|1121318.3.peg.562"/>
<evidence type="ECO:0000313" key="2">
    <source>
        <dbReference type="EMBL" id="KOA20971.1"/>
    </source>
</evidence>
<keyword evidence="3" id="KW-1185">Reference proteome</keyword>
<name>A0A0L6ZDB5_9CLOT</name>
<keyword evidence="1" id="KW-1133">Transmembrane helix</keyword>
<organism evidence="2 3">
    <name type="scientific">Clostridium homopropionicum DSM 5847</name>
    <dbReference type="NCBI Taxonomy" id="1121318"/>
    <lineage>
        <taxon>Bacteria</taxon>
        <taxon>Bacillati</taxon>
        <taxon>Bacillota</taxon>
        <taxon>Clostridia</taxon>
        <taxon>Eubacteriales</taxon>
        <taxon>Clostridiaceae</taxon>
        <taxon>Clostridium</taxon>
    </lineage>
</organism>
<feature type="transmembrane region" description="Helical" evidence="1">
    <location>
        <begin position="7"/>
        <end position="29"/>
    </location>
</feature>
<keyword evidence="1" id="KW-0472">Membrane</keyword>
<comment type="caution">
    <text evidence="2">The sequence shown here is derived from an EMBL/GenBank/DDBJ whole genome shotgun (WGS) entry which is preliminary data.</text>
</comment>
<dbReference type="STRING" id="36844.SAMN04488501_104161"/>
<protein>
    <submittedName>
        <fullName evidence="2">YGGT family protein</fullName>
    </submittedName>
</protein>
<sequence length="88" mass="10243">MVILYNAVGLLFQFLETLIIIEVLLSWVYRGENSLTRLLHIFTDPFLIPGKRIQERIIPGLPVDFSPVIALFILMLLRNVIYSILRLF</sequence>
<keyword evidence="1" id="KW-0812">Transmembrane</keyword>
<evidence type="ECO:0000313" key="3">
    <source>
        <dbReference type="Proteomes" id="UP000037043"/>
    </source>
</evidence>
<dbReference type="GO" id="GO:0016020">
    <property type="term" value="C:membrane"/>
    <property type="evidence" value="ECO:0007669"/>
    <property type="project" value="InterPro"/>
</dbReference>
<proteinExistence type="predicted"/>
<dbReference type="Pfam" id="PF02325">
    <property type="entry name" value="CCB3_YggT"/>
    <property type="match status" value="1"/>
</dbReference>
<feature type="transmembrane region" description="Helical" evidence="1">
    <location>
        <begin position="65"/>
        <end position="85"/>
    </location>
</feature>
<evidence type="ECO:0000256" key="1">
    <source>
        <dbReference type="SAM" id="Phobius"/>
    </source>
</evidence>
<reference evidence="3" key="1">
    <citation type="submission" date="2015-08" db="EMBL/GenBank/DDBJ databases">
        <title>Genome sequence of the strict anaerobe Clostridium homopropionicum LuHBu1 (DSM 5847T).</title>
        <authorList>
            <person name="Poehlein A."/>
            <person name="Beck M."/>
            <person name="Schiel-Bengelsdorf B."/>
            <person name="Bengelsdorf F.R."/>
            <person name="Daniel R."/>
            <person name="Duerre P."/>
        </authorList>
    </citation>
    <scope>NUCLEOTIDE SEQUENCE [LARGE SCALE GENOMIC DNA]</scope>
    <source>
        <strain evidence="3">DSM 5847</strain>
    </source>
</reference>
<accession>A0A0L6ZDB5</accession>
<dbReference type="EMBL" id="LHUR01000011">
    <property type="protein sequence ID" value="KOA20971.1"/>
    <property type="molecule type" value="Genomic_DNA"/>
</dbReference>